<reference evidence="1" key="1">
    <citation type="journal article" date="2021" name="Proc. Natl. Acad. Sci. U.S.A.">
        <title>A Catalog of Tens of Thousands of Viruses from Human Metagenomes Reveals Hidden Associations with Chronic Diseases.</title>
        <authorList>
            <person name="Tisza M.J."/>
            <person name="Buck C.B."/>
        </authorList>
    </citation>
    <scope>NUCLEOTIDE SEQUENCE</scope>
    <source>
        <strain evidence="1">CtJER10</strain>
    </source>
</reference>
<sequence>MRYKVVKKLSYSVQYSNVIMLVVNGVVKDFTIRLSSFHSTYNA</sequence>
<proteinExistence type="predicted"/>
<dbReference type="EMBL" id="BK015513">
    <property type="protein sequence ID" value="DAE10550.1"/>
    <property type="molecule type" value="Genomic_DNA"/>
</dbReference>
<protein>
    <submittedName>
        <fullName evidence="1">Uncharacterized protein</fullName>
    </submittedName>
</protein>
<evidence type="ECO:0000313" key="1">
    <source>
        <dbReference type="EMBL" id="DAE10550.1"/>
    </source>
</evidence>
<accession>A0A8S5PU07</accession>
<name>A0A8S5PU07_9CAUD</name>
<organism evidence="1">
    <name type="scientific">Siphoviridae sp. ctJER10</name>
    <dbReference type="NCBI Taxonomy" id="2825430"/>
    <lineage>
        <taxon>Viruses</taxon>
        <taxon>Duplodnaviria</taxon>
        <taxon>Heunggongvirae</taxon>
        <taxon>Uroviricota</taxon>
        <taxon>Caudoviricetes</taxon>
    </lineage>
</organism>